<name>A0A2S7T6E8_9FLAO</name>
<evidence type="ECO:0008006" key="4">
    <source>
        <dbReference type="Google" id="ProtNLM"/>
    </source>
</evidence>
<keyword evidence="1" id="KW-1133">Transmembrane helix</keyword>
<dbReference type="EMBL" id="MQVX01000001">
    <property type="protein sequence ID" value="PQJ15489.1"/>
    <property type="molecule type" value="Genomic_DNA"/>
</dbReference>
<evidence type="ECO:0000256" key="1">
    <source>
        <dbReference type="SAM" id="Phobius"/>
    </source>
</evidence>
<dbReference type="AlphaFoldDB" id="A0A2S7T6E8"/>
<keyword evidence="1" id="KW-0812">Transmembrane</keyword>
<dbReference type="Proteomes" id="UP000239366">
    <property type="component" value="Unassembled WGS sequence"/>
</dbReference>
<evidence type="ECO:0000313" key="2">
    <source>
        <dbReference type="EMBL" id="PQJ15489.1"/>
    </source>
</evidence>
<reference evidence="3" key="1">
    <citation type="submission" date="2016-11" db="EMBL/GenBank/DDBJ databases">
        <title>Trade-off between light-utilization and light-protection in marine flavobacteria.</title>
        <authorList>
            <person name="Kumagai Y."/>
            <person name="Yoshizawa S."/>
            <person name="Kogure K."/>
        </authorList>
    </citation>
    <scope>NUCLEOTIDE SEQUENCE [LARGE SCALE GENOMIC DNA]</scope>
    <source>
        <strain evidence="3">SG-18</strain>
    </source>
</reference>
<feature type="transmembrane region" description="Helical" evidence="1">
    <location>
        <begin position="73"/>
        <end position="92"/>
    </location>
</feature>
<feature type="transmembrane region" description="Helical" evidence="1">
    <location>
        <begin position="6"/>
        <end position="28"/>
    </location>
</feature>
<proteinExistence type="predicted"/>
<protein>
    <recommendedName>
        <fullName evidence="4">DUF3784 domain-containing protein</fullName>
    </recommendedName>
</protein>
<evidence type="ECO:0000313" key="3">
    <source>
        <dbReference type="Proteomes" id="UP000239366"/>
    </source>
</evidence>
<feature type="transmembrane region" description="Helical" evidence="1">
    <location>
        <begin position="49"/>
        <end position="67"/>
    </location>
</feature>
<gene>
    <name evidence="2" type="ORF">BST99_06835</name>
</gene>
<organism evidence="2 3">
    <name type="scientific">Aureicoccus marinus</name>
    <dbReference type="NCBI Taxonomy" id="754435"/>
    <lineage>
        <taxon>Bacteria</taxon>
        <taxon>Pseudomonadati</taxon>
        <taxon>Bacteroidota</taxon>
        <taxon>Flavobacteriia</taxon>
        <taxon>Flavobacteriales</taxon>
        <taxon>Flavobacteriaceae</taxon>
        <taxon>Aureicoccus</taxon>
    </lineage>
</organism>
<accession>A0A2S7T6E8</accession>
<keyword evidence="1" id="KW-0472">Membrane</keyword>
<comment type="caution">
    <text evidence="2">The sequence shown here is derived from an EMBL/GenBank/DDBJ whole genome shotgun (WGS) entry which is preliminary data.</text>
</comment>
<keyword evidence="3" id="KW-1185">Reference proteome</keyword>
<sequence>MAFPYVIMAVVFLAMALSNIIVPGSVLGMRRNQDLFKTNPLAKKYLQRCNLLLLISSGLYIATYVFFVQRFNFKTLTVPLLFLVLVVSVSPIRKYSARLKQLASEQEARS</sequence>
<dbReference type="RefSeq" id="WP_105001141.1">
    <property type="nucleotide sequence ID" value="NZ_MQVX01000001.1"/>
</dbReference>